<proteinExistence type="predicted"/>
<sequence length="420" mass="48350">MQIEALKDGNSSLKEQVEQLRDQLRDKDGLIKNLTKKRHARFTTYMDCLVDLTECQAKCTSPEASLHQEPPQPETSWNREVEVEKEHQALKEQVNLLKVVQRRLVDELVNQNQLIMSVTKKRRTRTNAYIDCLAVLTATEKELKKSLAKTLEVKLQQTRSERQMQKEQVNILKSERAELEALVRDKDELMKTNKRQAPPKSYLAFFEKLSDTENELERDERIWRREEQQQGTWQSKGMGGAVAIVLHSRLGVLRGSHCRCAPDTLQQQECSGFEHNQGRLGPFSMCILAAFTCLLWVLPYPPAVQSCSAPMFSLLAAAGTKMELGGSQTKKGWSFYVPKLFCREKFENIYPRTLEHGFGCLRAREVWALVRERRWTSGGNLDYGQKRSLGRLWFDSTEKQQKDESGLICPKIQEDSPYPV</sequence>
<dbReference type="Proteomes" id="UP001153269">
    <property type="component" value="Unassembled WGS sequence"/>
</dbReference>
<organism evidence="2 3">
    <name type="scientific">Pleuronectes platessa</name>
    <name type="common">European plaice</name>
    <dbReference type="NCBI Taxonomy" id="8262"/>
    <lineage>
        <taxon>Eukaryota</taxon>
        <taxon>Metazoa</taxon>
        <taxon>Chordata</taxon>
        <taxon>Craniata</taxon>
        <taxon>Vertebrata</taxon>
        <taxon>Euteleostomi</taxon>
        <taxon>Actinopterygii</taxon>
        <taxon>Neopterygii</taxon>
        <taxon>Teleostei</taxon>
        <taxon>Neoteleostei</taxon>
        <taxon>Acanthomorphata</taxon>
        <taxon>Carangaria</taxon>
        <taxon>Pleuronectiformes</taxon>
        <taxon>Pleuronectoidei</taxon>
        <taxon>Pleuronectidae</taxon>
        <taxon>Pleuronectes</taxon>
    </lineage>
</organism>
<name>A0A9N7YV70_PLEPL</name>
<keyword evidence="1" id="KW-0175">Coiled coil</keyword>
<feature type="coiled-coil region" evidence="1">
    <location>
        <begin position="148"/>
        <end position="229"/>
    </location>
</feature>
<gene>
    <name evidence="2" type="ORF">PLEPLA_LOCUS33347</name>
</gene>
<dbReference type="EMBL" id="CADEAL010003724">
    <property type="protein sequence ID" value="CAB1445616.1"/>
    <property type="molecule type" value="Genomic_DNA"/>
</dbReference>
<evidence type="ECO:0000313" key="3">
    <source>
        <dbReference type="Proteomes" id="UP001153269"/>
    </source>
</evidence>
<dbReference type="AlphaFoldDB" id="A0A9N7YV70"/>
<comment type="caution">
    <text evidence="2">The sequence shown here is derived from an EMBL/GenBank/DDBJ whole genome shotgun (WGS) entry which is preliminary data.</text>
</comment>
<feature type="coiled-coil region" evidence="1">
    <location>
        <begin position="3"/>
        <end position="37"/>
    </location>
</feature>
<evidence type="ECO:0000313" key="2">
    <source>
        <dbReference type="EMBL" id="CAB1445616.1"/>
    </source>
</evidence>
<protein>
    <submittedName>
        <fullName evidence="2">Uncharacterized protein</fullName>
    </submittedName>
</protein>
<accession>A0A9N7YV70</accession>
<keyword evidence="3" id="KW-1185">Reference proteome</keyword>
<reference evidence="2" key="1">
    <citation type="submission" date="2020-03" db="EMBL/GenBank/DDBJ databases">
        <authorList>
            <person name="Weist P."/>
        </authorList>
    </citation>
    <scope>NUCLEOTIDE SEQUENCE</scope>
</reference>
<evidence type="ECO:0000256" key="1">
    <source>
        <dbReference type="SAM" id="Coils"/>
    </source>
</evidence>